<reference evidence="1 2" key="1">
    <citation type="submission" date="2021-06" db="EMBL/GenBank/DDBJ databases">
        <title>Caerostris extrusa draft genome.</title>
        <authorList>
            <person name="Kono N."/>
            <person name="Arakawa K."/>
        </authorList>
    </citation>
    <scope>NUCLEOTIDE SEQUENCE [LARGE SCALE GENOMIC DNA]</scope>
</reference>
<proteinExistence type="predicted"/>
<organism evidence="1 2">
    <name type="scientific">Caerostris extrusa</name>
    <name type="common">Bark spider</name>
    <name type="synonym">Caerostris bankana</name>
    <dbReference type="NCBI Taxonomy" id="172846"/>
    <lineage>
        <taxon>Eukaryota</taxon>
        <taxon>Metazoa</taxon>
        <taxon>Ecdysozoa</taxon>
        <taxon>Arthropoda</taxon>
        <taxon>Chelicerata</taxon>
        <taxon>Arachnida</taxon>
        <taxon>Araneae</taxon>
        <taxon>Araneomorphae</taxon>
        <taxon>Entelegynae</taxon>
        <taxon>Araneoidea</taxon>
        <taxon>Araneidae</taxon>
        <taxon>Caerostris</taxon>
    </lineage>
</organism>
<dbReference type="AlphaFoldDB" id="A0AAV4Y151"/>
<name>A0AAV4Y151_CAEEX</name>
<evidence type="ECO:0000313" key="2">
    <source>
        <dbReference type="Proteomes" id="UP001054945"/>
    </source>
</evidence>
<accession>A0AAV4Y151</accession>
<comment type="caution">
    <text evidence="1">The sequence shown here is derived from an EMBL/GenBank/DDBJ whole genome shotgun (WGS) entry which is preliminary data.</text>
</comment>
<dbReference type="EMBL" id="BPLR01001198">
    <property type="protein sequence ID" value="GIZ00720.1"/>
    <property type="molecule type" value="Genomic_DNA"/>
</dbReference>
<gene>
    <name evidence="1" type="ORF">CEXT_555111</name>
</gene>
<evidence type="ECO:0000313" key="1">
    <source>
        <dbReference type="EMBL" id="GIZ00720.1"/>
    </source>
</evidence>
<keyword evidence="2" id="KW-1185">Reference proteome</keyword>
<protein>
    <submittedName>
        <fullName evidence="1">Uncharacterized protein</fullName>
    </submittedName>
</protein>
<sequence>MNKVIVFPLESFHRHYSSTKHNNKKKEDTQNANSQSIITHSFQLLIIYLSNKGQQRGWGEVPENDFPFCLGFCLPLPSKHAQCAVQLPDKYLETDARGEVWSDSHLDLRLPKLFNTACQLWHTKCPLQASFIIYSTRPLSSNRIIGRCSPLIESIEK</sequence>
<dbReference type="Proteomes" id="UP001054945">
    <property type="component" value="Unassembled WGS sequence"/>
</dbReference>